<evidence type="ECO:0000259" key="1">
    <source>
        <dbReference type="Pfam" id="PF13649"/>
    </source>
</evidence>
<proteinExistence type="predicted"/>
<dbReference type="InterPro" id="IPR029063">
    <property type="entry name" value="SAM-dependent_MTases_sf"/>
</dbReference>
<dbReference type="RefSeq" id="WP_020196086.1">
    <property type="nucleotide sequence ID" value="NZ_BAOH01000039.1"/>
</dbReference>
<feature type="domain" description="Methyltransferase" evidence="1">
    <location>
        <begin position="36"/>
        <end position="126"/>
    </location>
</feature>
<gene>
    <name evidence="2" type="ORF">H735_20980</name>
</gene>
<dbReference type="InterPro" id="IPR041698">
    <property type="entry name" value="Methyltransf_25"/>
</dbReference>
<accession>A0A0C1Z4L9</accession>
<dbReference type="Proteomes" id="UP000031586">
    <property type="component" value="Unassembled WGS sequence"/>
</dbReference>
<keyword evidence="2" id="KW-0489">Methyltransferase</keyword>
<sequence length="195" mass="21847">MSVTWNDYYQKVASQPHRPNVERAANLLTLDNKIAIDAGCGTGRDSNYLLNQGFTVYAFDTHQDAVETCLTRFEGNPNFSISQSCFSDFDYPPCSLFIASASLFFCPSEHFESVWQRIDSALVSGGVFCGDLLGVKDSWVKAKTHPDISAFTKKQVEALFEGYDILHFHERDEDGSTALGNAKHWHMFSVTALKR</sequence>
<dbReference type="CDD" id="cd02440">
    <property type="entry name" value="AdoMet_MTases"/>
    <property type="match status" value="1"/>
</dbReference>
<dbReference type="Pfam" id="PF13649">
    <property type="entry name" value="Methyltransf_25"/>
    <property type="match status" value="1"/>
</dbReference>
<evidence type="ECO:0000313" key="2">
    <source>
        <dbReference type="EMBL" id="KIF51089.1"/>
    </source>
</evidence>
<organism evidence="2 3">
    <name type="scientific">Vibrio owensii CAIM 1854 = LMG 25443</name>
    <dbReference type="NCBI Taxonomy" id="1229493"/>
    <lineage>
        <taxon>Bacteria</taxon>
        <taxon>Pseudomonadati</taxon>
        <taxon>Pseudomonadota</taxon>
        <taxon>Gammaproteobacteria</taxon>
        <taxon>Vibrionales</taxon>
        <taxon>Vibrionaceae</taxon>
        <taxon>Vibrio</taxon>
    </lineage>
</organism>
<reference evidence="2 3" key="1">
    <citation type="submission" date="2014-07" db="EMBL/GenBank/DDBJ databases">
        <title>Unique and conserved regions in Vibrio harveyi and related species in comparison with the shrimp pathogen Vibrio harveyi CAIM 1792.</title>
        <authorList>
            <person name="Espinoza-Valles I."/>
            <person name="Vora G."/>
            <person name="Leekitcharoenphon P."/>
            <person name="Ussery D."/>
            <person name="Hoj L."/>
            <person name="Gomez-Gil B."/>
        </authorList>
    </citation>
    <scope>NUCLEOTIDE SEQUENCE [LARGE SCALE GENOMIC DNA]</scope>
    <source>
        <strain evidence="3">CAIM 1854 / LMG 25443</strain>
    </source>
</reference>
<dbReference type="PATRIC" id="fig|1229493.5.peg.3594"/>
<dbReference type="GO" id="GO:0008168">
    <property type="term" value="F:methyltransferase activity"/>
    <property type="evidence" value="ECO:0007669"/>
    <property type="project" value="UniProtKB-KW"/>
</dbReference>
<dbReference type="EMBL" id="JPRD01000042">
    <property type="protein sequence ID" value="KIF51089.1"/>
    <property type="molecule type" value="Genomic_DNA"/>
</dbReference>
<dbReference type="SUPFAM" id="SSF53335">
    <property type="entry name" value="S-adenosyl-L-methionine-dependent methyltransferases"/>
    <property type="match status" value="1"/>
</dbReference>
<keyword evidence="2" id="KW-0808">Transferase</keyword>
<comment type="caution">
    <text evidence="2">The sequence shown here is derived from an EMBL/GenBank/DDBJ whole genome shotgun (WGS) entry which is preliminary data.</text>
</comment>
<evidence type="ECO:0000313" key="3">
    <source>
        <dbReference type="Proteomes" id="UP000031586"/>
    </source>
</evidence>
<dbReference type="AlphaFoldDB" id="A0A0C1Z4L9"/>
<dbReference type="Gene3D" id="3.40.50.150">
    <property type="entry name" value="Vaccinia Virus protein VP39"/>
    <property type="match status" value="1"/>
</dbReference>
<name>A0A0C1Z4L9_9VIBR</name>
<dbReference type="GO" id="GO:0032259">
    <property type="term" value="P:methylation"/>
    <property type="evidence" value="ECO:0007669"/>
    <property type="project" value="UniProtKB-KW"/>
</dbReference>
<protein>
    <submittedName>
        <fullName evidence="2">SAM-dependent methyltransferase</fullName>
    </submittedName>
</protein>